<accession>A0A9W7XRH7</accession>
<dbReference type="EMBL" id="JANBOH010000013">
    <property type="protein sequence ID" value="KAJ1648040.1"/>
    <property type="molecule type" value="Genomic_DNA"/>
</dbReference>
<evidence type="ECO:0000313" key="2">
    <source>
        <dbReference type="EMBL" id="KAJ1648040.1"/>
    </source>
</evidence>
<proteinExistence type="predicted"/>
<keyword evidence="3" id="KW-1185">Reference proteome</keyword>
<sequence length="322" mass="35743">MTEENETLEQQNTISQALKQHRALSAPPSSSPFSFSLGLLGTKMAAAATMVGSTVAGNNRVSSWLSGSAKSTRPTFTNNMTRFLWASLSDTCSWITRSIFRNPFAAETSIADTLQQPPQLQHPPGYSSRFKYGFLQGTFGLPYGGYLVHPPHKLQSTLILSDAVSMFSVIGTKQEITSFLKTMRTMIFTHMSARTYTSDIVVELYRTTPETSIIKKWIDFSTERQLVIRAGRTFTPSDFKPILRIQAPQGLMMCEIASILEKPIKGSTINLTRDKALNIKVMGRSRSASNLATKNSNHPDDLDFLPPYRKQSEDGLPPAYSQ</sequence>
<protein>
    <submittedName>
        <fullName evidence="2">Uncharacterized protein</fullName>
    </submittedName>
</protein>
<name>A0A9W7XRH7_9FUNG</name>
<organism evidence="2 3">
    <name type="scientific">Coemansia asiatica</name>
    <dbReference type="NCBI Taxonomy" id="1052880"/>
    <lineage>
        <taxon>Eukaryota</taxon>
        <taxon>Fungi</taxon>
        <taxon>Fungi incertae sedis</taxon>
        <taxon>Zoopagomycota</taxon>
        <taxon>Kickxellomycotina</taxon>
        <taxon>Kickxellomycetes</taxon>
        <taxon>Kickxellales</taxon>
        <taxon>Kickxellaceae</taxon>
        <taxon>Coemansia</taxon>
    </lineage>
</organism>
<dbReference type="Proteomes" id="UP001145021">
    <property type="component" value="Unassembled WGS sequence"/>
</dbReference>
<evidence type="ECO:0000256" key="1">
    <source>
        <dbReference type="SAM" id="MobiDB-lite"/>
    </source>
</evidence>
<dbReference type="AlphaFoldDB" id="A0A9W7XRH7"/>
<reference evidence="2" key="1">
    <citation type="submission" date="2022-07" db="EMBL/GenBank/DDBJ databases">
        <title>Phylogenomic reconstructions and comparative analyses of Kickxellomycotina fungi.</title>
        <authorList>
            <person name="Reynolds N.K."/>
            <person name="Stajich J.E."/>
            <person name="Barry K."/>
            <person name="Grigoriev I.V."/>
            <person name="Crous P."/>
            <person name="Smith M.E."/>
        </authorList>
    </citation>
    <scope>NUCLEOTIDE SEQUENCE</scope>
    <source>
        <strain evidence="2">NBRC 105413</strain>
    </source>
</reference>
<gene>
    <name evidence="2" type="ORF">LPJ64_000657</name>
</gene>
<feature type="region of interest" description="Disordered" evidence="1">
    <location>
        <begin position="288"/>
        <end position="322"/>
    </location>
</feature>
<evidence type="ECO:0000313" key="3">
    <source>
        <dbReference type="Proteomes" id="UP001145021"/>
    </source>
</evidence>
<comment type="caution">
    <text evidence="2">The sequence shown here is derived from an EMBL/GenBank/DDBJ whole genome shotgun (WGS) entry which is preliminary data.</text>
</comment>